<dbReference type="InterPro" id="IPR009772">
    <property type="entry name" value="CDC123"/>
</dbReference>
<proteinExistence type="predicted"/>
<dbReference type="Pfam" id="PF07065">
    <property type="entry name" value="D123"/>
    <property type="match status" value="1"/>
</dbReference>
<evidence type="ECO:0008006" key="2">
    <source>
        <dbReference type="Google" id="ProtNLM"/>
    </source>
</evidence>
<name>A0A6C0EAT9_9ZZZZ</name>
<accession>A0A6C0EAT9</accession>
<organism evidence="1">
    <name type="scientific">viral metagenome</name>
    <dbReference type="NCBI Taxonomy" id="1070528"/>
    <lineage>
        <taxon>unclassified sequences</taxon>
        <taxon>metagenomes</taxon>
        <taxon>organismal metagenomes</taxon>
    </lineage>
</organism>
<sequence>MAYHYDDIRDFSQLLDREYKNYRFQPLSKFFFDMCSMGQRLVLNPKITSEQLNKFSKNSKFVMFRTSSMNSRYDNFFILEELLPEYLFGRIHDPKFQYDNVTSDHSRIYLYYVDIQKGVTITVTDYGFYSSSDLVYDKPLTLRKLPMFNYLYIFKQSAGVYYDNVIKYYPQAFRLIKIMEKKELIELINKDNKMLQYVFLKYCVDYCTDEKKITQCCYVIAEHFPQLFLIPLNSKSSLYGVLYSNKQDEEIIIRNMPQRYFTKKMIKAILSKKPHLVNQIPVNPTLLIKCIKQTQYKAYRYLNMNDPEYFSPKFHLKAIKKDIENMSYVPSSMYDLVQFYTDFNDVLINHLLKKNKKIRKVLEHGTEYITKDLYDKILDIDIQHYRYLDPNYVNYERHLKRLPCIMKLIFQSTLPQEKKEEIYKMVTDYSNKYIGRRNKFVIQTVNVREIEENIGNYNTNNHGTIPEDYTDVIERTYLCNYIDKFRTDYKTVQFTRLETEALREAAKIYSFTGNLLVTITNIIEKYAYVNDMLDNSFVRSDSASLKYGIHKNKKYTDIKDIIESIITAPRTHSPLNKYDLKLYIVPWVDIKYEFRVFVHNKKITAISPQHIKTCCYEDRMMLKIANIIVDNYETDIKDKFDFDICYDIGITQDYKPYFIEANPFGKKYSSGSAIFHWIRDEDILYGKLDKIYIRYAVN</sequence>
<evidence type="ECO:0000313" key="1">
    <source>
        <dbReference type="EMBL" id="QHT25978.1"/>
    </source>
</evidence>
<dbReference type="AlphaFoldDB" id="A0A6C0EAT9"/>
<dbReference type="EMBL" id="MN739777">
    <property type="protein sequence ID" value="QHT25978.1"/>
    <property type="molecule type" value="Genomic_DNA"/>
</dbReference>
<protein>
    <recommendedName>
        <fullName evidence="2">ATP-grasp domain-containing protein</fullName>
    </recommendedName>
</protein>
<reference evidence="1" key="1">
    <citation type="journal article" date="2020" name="Nature">
        <title>Giant virus diversity and host interactions through global metagenomics.</title>
        <authorList>
            <person name="Schulz F."/>
            <person name="Roux S."/>
            <person name="Paez-Espino D."/>
            <person name="Jungbluth S."/>
            <person name="Walsh D.A."/>
            <person name="Denef V.J."/>
            <person name="McMahon K.D."/>
            <person name="Konstantinidis K.T."/>
            <person name="Eloe-Fadrosh E.A."/>
            <person name="Kyrpides N.C."/>
            <person name="Woyke T."/>
        </authorList>
    </citation>
    <scope>NUCLEOTIDE SEQUENCE</scope>
    <source>
        <strain evidence="1">GVMAG-M-3300023179-27</strain>
    </source>
</reference>